<name>A0A2V3IL06_9FLOR</name>
<dbReference type="AlphaFoldDB" id="A0A2V3IL06"/>
<dbReference type="STRING" id="448386.A0A2V3IL06"/>
<dbReference type="InterPro" id="IPR029012">
    <property type="entry name" value="Helix_hairpin_bin_sf"/>
</dbReference>
<organism evidence="4 5">
    <name type="scientific">Gracilariopsis chorda</name>
    <dbReference type="NCBI Taxonomy" id="448386"/>
    <lineage>
        <taxon>Eukaryota</taxon>
        <taxon>Rhodophyta</taxon>
        <taxon>Florideophyceae</taxon>
        <taxon>Rhodymeniophycidae</taxon>
        <taxon>Gracilariales</taxon>
        <taxon>Gracilariaceae</taxon>
        <taxon>Gracilariopsis</taxon>
    </lineage>
</organism>
<proteinExistence type="inferred from homology"/>
<reference evidence="4 5" key="1">
    <citation type="journal article" date="2018" name="Mol. Biol. Evol.">
        <title>Analysis of the draft genome of the red seaweed Gracilariopsis chorda provides insights into genome size evolution in Rhodophyta.</title>
        <authorList>
            <person name="Lee J."/>
            <person name="Yang E.C."/>
            <person name="Graf L."/>
            <person name="Yang J.H."/>
            <person name="Qiu H."/>
            <person name="Zel Zion U."/>
            <person name="Chan C.X."/>
            <person name="Stephens T.G."/>
            <person name="Weber A.P.M."/>
            <person name="Boo G.H."/>
            <person name="Boo S.M."/>
            <person name="Kim K.M."/>
            <person name="Shin Y."/>
            <person name="Jung M."/>
            <person name="Lee S.J."/>
            <person name="Yim H.S."/>
            <person name="Lee J.H."/>
            <person name="Bhattacharya D."/>
            <person name="Yoon H.S."/>
        </authorList>
    </citation>
    <scope>NUCLEOTIDE SEQUENCE [LARGE SCALE GENOMIC DNA]</scope>
    <source>
        <strain evidence="4 5">SKKU-2015</strain>
        <tissue evidence="4">Whole body</tissue>
    </source>
</reference>
<comment type="subcellular location">
    <subcellularLocation>
        <location evidence="1">Nucleus</location>
    </subcellularLocation>
</comment>
<keyword evidence="3" id="KW-0539">Nucleus</keyword>
<accession>A0A2V3IL06</accession>
<dbReference type="FunFam" id="1.10.287.660:FF:000001">
    <property type="entry name" value="pre-mRNA-splicing factor ISY1 homolog"/>
    <property type="match status" value="1"/>
</dbReference>
<evidence type="ECO:0000313" key="4">
    <source>
        <dbReference type="EMBL" id="PXF41820.1"/>
    </source>
</evidence>
<evidence type="ECO:0000256" key="3">
    <source>
        <dbReference type="ARBA" id="ARBA00023242"/>
    </source>
</evidence>
<dbReference type="Gene3D" id="1.10.287.660">
    <property type="entry name" value="Helix hairpin bin"/>
    <property type="match status" value="1"/>
</dbReference>
<comment type="caution">
    <text evidence="4">The sequence shown here is derived from an EMBL/GenBank/DDBJ whole genome shotgun (WGS) entry which is preliminary data.</text>
</comment>
<sequence>MARNEEKAQSMLSRYLRTKQEASGTRQRRPYLSTLCDDVDEAEKWRLQVLSDIRRLAEEIQNPGLDDDRVQELNDNINKLLRERGHWERRIRYLGGKDYGRRKVDLSDGTVLEHNGYFYFGEAKRLPGVQELLAAKEQRRKERLDDESLQRRMTEMYARVDREYYGHADGNDPELESIENKAEKDARAKLVAAWEEQNNATKDEPWDDGYLQFVGKKPQGEFGQQGSMEAIILERKKLEALEQLQMGVLDAQKKRATGD</sequence>
<dbReference type="EMBL" id="NBIV01000193">
    <property type="protein sequence ID" value="PXF41820.1"/>
    <property type="molecule type" value="Genomic_DNA"/>
</dbReference>
<dbReference type="PANTHER" id="PTHR13021">
    <property type="entry name" value="PRE-MRNA-SPLICING FACTOR ISY1"/>
    <property type="match status" value="1"/>
</dbReference>
<dbReference type="GO" id="GO:0000350">
    <property type="term" value="P:generation of catalytic spliceosome for second transesterification step"/>
    <property type="evidence" value="ECO:0007669"/>
    <property type="project" value="InterPro"/>
</dbReference>
<dbReference type="InterPro" id="IPR009360">
    <property type="entry name" value="Isy1"/>
</dbReference>
<keyword evidence="5" id="KW-1185">Reference proteome</keyword>
<evidence type="ECO:0000256" key="1">
    <source>
        <dbReference type="ARBA" id="ARBA00004123"/>
    </source>
</evidence>
<dbReference type="SUPFAM" id="SSF140102">
    <property type="entry name" value="ISY1 domain-like"/>
    <property type="match status" value="1"/>
</dbReference>
<dbReference type="GO" id="GO:0005634">
    <property type="term" value="C:nucleus"/>
    <property type="evidence" value="ECO:0007669"/>
    <property type="project" value="UniProtKB-SubCell"/>
</dbReference>
<dbReference type="InterPro" id="IPR037200">
    <property type="entry name" value="Isy1_sf"/>
</dbReference>
<dbReference type="OrthoDB" id="3459at2759"/>
<evidence type="ECO:0000313" key="5">
    <source>
        <dbReference type="Proteomes" id="UP000247409"/>
    </source>
</evidence>
<dbReference type="Pfam" id="PF06246">
    <property type="entry name" value="Isy1"/>
    <property type="match status" value="1"/>
</dbReference>
<evidence type="ECO:0000256" key="2">
    <source>
        <dbReference type="ARBA" id="ARBA00007002"/>
    </source>
</evidence>
<gene>
    <name evidence="4" type="ORF">BWQ96_08468</name>
</gene>
<dbReference type="Proteomes" id="UP000247409">
    <property type="component" value="Unassembled WGS sequence"/>
</dbReference>
<comment type="similarity">
    <text evidence="2">Belongs to the ISY1 family.</text>
</comment>
<protein>
    <submittedName>
        <fullName evidence="4">Pre-mRNA-splicing factor ISY1-like</fullName>
    </submittedName>
</protein>